<protein>
    <submittedName>
        <fullName evidence="1">Uncharacterized protein</fullName>
    </submittedName>
</protein>
<dbReference type="AlphaFoldDB" id="A0A388TFE6"/>
<accession>A0A388TFE6</accession>
<keyword evidence="2" id="KW-1185">Reference proteome</keyword>
<sequence length="77" mass="8649">MSTENTERILAELAAARFAPPGSAYAAHRAGIYPAFQDFVEITSRHIADPRILAELELMGQKLQKETVERGQHERQN</sequence>
<dbReference type="EMBL" id="BGZO01000001">
    <property type="protein sequence ID" value="GBR75361.1"/>
    <property type="molecule type" value="Genomic_DNA"/>
</dbReference>
<proteinExistence type="predicted"/>
<evidence type="ECO:0000313" key="2">
    <source>
        <dbReference type="Proteomes" id="UP000275925"/>
    </source>
</evidence>
<comment type="caution">
    <text evidence="1">The sequence shown here is derived from an EMBL/GenBank/DDBJ whole genome shotgun (WGS) entry which is preliminary data.</text>
</comment>
<dbReference type="Proteomes" id="UP000275925">
    <property type="component" value="Unassembled WGS sequence"/>
</dbReference>
<evidence type="ECO:0000313" key="1">
    <source>
        <dbReference type="EMBL" id="GBR75361.1"/>
    </source>
</evidence>
<gene>
    <name evidence="1" type="ORF">NO2_0042</name>
</gene>
<organism evidence="1 2">
    <name type="scientific">Candidatus Termititenax persephonae</name>
    <dbReference type="NCBI Taxonomy" id="2218525"/>
    <lineage>
        <taxon>Bacteria</taxon>
        <taxon>Bacillati</taxon>
        <taxon>Candidatus Margulisiibacteriota</taxon>
        <taxon>Candidatus Termititenacia</taxon>
        <taxon>Candidatus Termititenacales</taxon>
        <taxon>Candidatus Termititenacaceae</taxon>
        <taxon>Candidatus Termititenax</taxon>
    </lineage>
</organism>
<reference evidence="1 2" key="1">
    <citation type="journal article" date="2019" name="ISME J.">
        <title>Genome analyses of uncultured TG2/ZB3 bacteria in 'Margulisbacteria' specifically attached to ectosymbiotic spirochetes of protists in the termite gut.</title>
        <authorList>
            <person name="Utami Y.D."/>
            <person name="Kuwahara H."/>
            <person name="Igai K."/>
            <person name="Murakami T."/>
            <person name="Sugaya K."/>
            <person name="Morikawa T."/>
            <person name="Nagura Y."/>
            <person name="Yuki M."/>
            <person name="Deevong P."/>
            <person name="Inoue T."/>
            <person name="Kihara K."/>
            <person name="Lo N."/>
            <person name="Yamada A."/>
            <person name="Ohkuma M."/>
            <person name="Hongoh Y."/>
        </authorList>
    </citation>
    <scope>NUCLEOTIDE SEQUENCE [LARGE SCALE GENOMIC DNA]</scope>
    <source>
        <strain evidence="1">NkOx7-02</strain>
    </source>
</reference>
<name>A0A388TFE6_9BACT</name>